<sequence>MGTLSPSILNFCQEKPGEFDIDCFISTFVSKALQYTEHIILQGQALWFASRVCEKLSTDQIKGILELCSKGLLAEQHQLMKCIAVRSLYKKSAFWGLQTGSDFTHPNRSRPAFKKVLLLPRNCCDFIKSRPLTQIIEPFLKDVTGNLIALGLKGGETLLSLSLSTLSAISELSVPFDESTCSKMLSLSNAAVLKYSGVSNISSLTCPIFVCVPNYDCWLPISSVSLEVLEAMVQGTEPPLPDSLIKQAFPVVAQCVLTTDDTHTLQAGRECVRSFVSKSADQILGLTDNSGYVVGIGLLVQVICRFLEPSMPELSASMVGRLIFVVLRKADRALAPHLERILNAVLNKMQHTELPAVHQSLIMVFAHLIHYDLESVVKFLSLVVMPAGNLTALEFVFKIWCDKQRIFLGAYDQKVRTLIVNRKMMLLNKCTEKCGKNQRSRIRHENSNCHALALCKIMQYVLTKGDSILMKATVDEEFFLEKNGAGAGYSLRSRAQNKIVRKVPLVVKMFSLILAELGNLLESPEKNIHDNDSDTGTDTEDLNSSSRSSNLDRKDDLVNVLSSLVNDLEECSDDDDDELDDADIQSDPRSQINLKTELSAFLTEFVRQPFYQEFKEYLSPIDLDCLQRANLT</sequence>
<keyword evidence="3" id="KW-1185">Reference proteome</keyword>
<evidence type="ECO:0000256" key="1">
    <source>
        <dbReference type="SAM" id="MobiDB-lite"/>
    </source>
</evidence>
<feature type="domain" description="Importin-7/11-like TPR repeats" evidence="2">
    <location>
        <begin position="225"/>
        <end position="416"/>
    </location>
</feature>
<dbReference type="Gene3D" id="1.25.10.10">
    <property type="entry name" value="Leucine-rich Repeat Variant"/>
    <property type="match status" value="1"/>
</dbReference>
<dbReference type="InterPro" id="IPR011989">
    <property type="entry name" value="ARM-like"/>
</dbReference>
<name>A0A915JWL9_ROMCU</name>
<accession>A0A915JWL9</accession>
<dbReference type="InterPro" id="IPR058669">
    <property type="entry name" value="TPR_IPO7/11-like"/>
</dbReference>
<dbReference type="GO" id="GO:0006606">
    <property type="term" value="P:protein import into nucleus"/>
    <property type="evidence" value="ECO:0007669"/>
    <property type="project" value="TreeGrafter"/>
</dbReference>
<dbReference type="GO" id="GO:0005829">
    <property type="term" value="C:cytosol"/>
    <property type="evidence" value="ECO:0007669"/>
    <property type="project" value="TreeGrafter"/>
</dbReference>
<evidence type="ECO:0000313" key="3">
    <source>
        <dbReference type="Proteomes" id="UP000887565"/>
    </source>
</evidence>
<protein>
    <submittedName>
        <fullName evidence="4">Importin-9</fullName>
    </submittedName>
</protein>
<dbReference type="GO" id="GO:0005635">
    <property type="term" value="C:nuclear envelope"/>
    <property type="evidence" value="ECO:0007669"/>
    <property type="project" value="TreeGrafter"/>
</dbReference>
<dbReference type="SUPFAM" id="SSF48371">
    <property type="entry name" value="ARM repeat"/>
    <property type="match status" value="1"/>
</dbReference>
<dbReference type="WBParaSite" id="nRc.2.0.1.t30473-RA">
    <property type="protein sequence ID" value="nRc.2.0.1.t30473-RA"/>
    <property type="gene ID" value="nRc.2.0.1.g30473"/>
</dbReference>
<organism evidence="3 4">
    <name type="scientific">Romanomermis culicivorax</name>
    <name type="common">Nematode worm</name>
    <dbReference type="NCBI Taxonomy" id="13658"/>
    <lineage>
        <taxon>Eukaryota</taxon>
        <taxon>Metazoa</taxon>
        <taxon>Ecdysozoa</taxon>
        <taxon>Nematoda</taxon>
        <taxon>Enoplea</taxon>
        <taxon>Dorylaimia</taxon>
        <taxon>Mermithida</taxon>
        <taxon>Mermithoidea</taxon>
        <taxon>Mermithidae</taxon>
        <taxon>Romanomermis</taxon>
    </lineage>
</organism>
<proteinExistence type="predicted"/>
<dbReference type="PANTHER" id="PTHR10997:SF9">
    <property type="entry name" value="IMPORTIN-9"/>
    <property type="match status" value="1"/>
</dbReference>
<reference evidence="4" key="1">
    <citation type="submission" date="2022-11" db="UniProtKB">
        <authorList>
            <consortium name="WormBaseParasite"/>
        </authorList>
    </citation>
    <scope>IDENTIFICATION</scope>
</reference>
<dbReference type="Proteomes" id="UP000887565">
    <property type="component" value="Unplaced"/>
</dbReference>
<dbReference type="PANTHER" id="PTHR10997">
    <property type="entry name" value="IMPORTIN-7, 8, 11"/>
    <property type="match status" value="1"/>
</dbReference>
<evidence type="ECO:0000259" key="2">
    <source>
        <dbReference type="Pfam" id="PF25758"/>
    </source>
</evidence>
<dbReference type="AlphaFoldDB" id="A0A915JWL9"/>
<evidence type="ECO:0000313" key="4">
    <source>
        <dbReference type="WBParaSite" id="nRc.2.0.1.t30473-RA"/>
    </source>
</evidence>
<dbReference type="InterPro" id="IPR016024">
    <property type="entry name" value="ARM-type_fold"/>
</dbReference>
<dbReference type="Pfam" id="PF25758">
    <property type="entry name" value="TPR_IPO11"/>
    <property type="match status" value="1"/>
</dbReference>
<feature type="region of interest" description="Disordered" evidence="1">
    <location>
        <begin position="524"/>
        <end position="551"/>
    </location>
</feature>